<dbReference type="NCBIfam" id="TIGR01044">
    <property type="entry name" value="rplV_bact"/>
    <property type="match status" value="1"/>
</dbReference>
<accession>A0A1F5Y9Z6</accession>
<evidence type="ECO:0000256" key="8">
    <source>
        <dbReference type="RuleBase" id="RU004005"/>
    </source>
</evidence>
<evidence type="ECO:0000256" key="7">
    <source>
        <dbReference type="HAMAP-Rule" id="MF_01331"/>
    </source>
</evidence>
<dbReference type="GO" id="GO:0022625">
    <property type="term" value="C:cytosolic large ribosomal subunit"/>
    <property type="evidence" value="ECO:0007669"/>
    <property type="project" value="TreeGrafter"/>
</dbReference>
<evidence type="ECO:0000256" key="9">
    <source>
        <dbReference type="RuleBase" id="RU004006"/>
    </source>
</evidence>
<evidence type="ECO:0000256" key="10">
    <source>
        <dbReference type="RuleBase" id="RU004008"/>
    </source>
</evidence>
<keyword evidence="5 7" id="KW-0687">Ribonucleoprotein</keyword>
<comment type="subunit">
    <text evidence="7 9">Part of the 50S ribosomal subunit.</text>
</comment>
<keyword evidence="3 7" id="KW-0694">RNA-binding</keyword>
<protein>
    <recommendedName>
        <fullName evidence="6 7">Large ribosomal subunit protein uL22</fullName>
    </recommendedName>
</protein>
<comment type="function">
    <text evidence="7">The globular domain of the protein is located near the polypeptide exit tunnel on the outside of the subunit, while an extended beta-hairpin is found that lines the wall of the exit tunnel in the center of the 70S ribosome.</text>
</comment>
<evidence type="ECO:0000256" key="4">
    <source>
        <dbReference type="ARBA" id="ARBA00022980"/>
    </source>
</evidence>
<name>A0A1F5Y9Z6_9BACT</name>
<dbReference type="InterPro" id="IPR005727">
    <property type="entry name" value="Ribosomal_uL22_bac/chlpt-type"/>
</dbReference>
<evidence type="ECO:0000313" key="12">
    <source>
        <dbReference type="Proteomes" id="UP000179034"/>
    </source>
</evidence>
<dbReference type="InterPro" id="IPR036394">
    <property type="entry name" value="Ribosomal_uL22_sf"/>
</dbReference>
<dbReference type="HAMAP" id="MF_01331_B">
    <property type="entry name" value="Ribosomal_uL22_B"/>
    <property type="match status" value="1"/>
</dbReference>
<comment type="similarity">
    <text evidence="1 7 8">Belongs to the universal ribosomal protein uL22 family.</text>
</comment>
<comment type="function">
    <text evidence="7 10">This protein binds specifically to 23S rRNA; its binding is stimulated by other ribosomal proteins, e.g., L4, L17, and L20. It is important during the early stages of 50S assembly. It makes multiple contacts with different domains of the 23S rRNA in the assembled 50S subunit and ribosome.</text>
</comment>
<dbReference type="GO" id="GO:0006412">
    <property type="term" value="P:translation"/>
    <property type="evidence" value="ECO:0007669"/>
    <property type="project" value="UniProtKB-UniRule"/>
</dbReference>
<dbReference type="AlphaFoldDB" id="A0A1F5Y9Z6"/>
<dbReference type="PANTHER" id="PTHR13501:SF8">
    <property type="entry name" value="LARGE RIBOSOMAL SUBUNIT PROTEIN UL22M"/>
    <property type="match status" value="1"/>
</dbReference>
<evidence type="ECO:0000313" key="11">
    <source>
        <dbReference type="EMBL" id="OGF97058.1"/>
    </source>
</evidence>
<proteinExistence type="inferred from homology"/>
<reference evidence="11 12" key="1">
    <citation type="journal article" date="2016" name="Nat. Commun.">
        <title>Thousands of microbial genomes shed light on interconnected biogeochemical processes in an aquifer system.</title>
        <authorList>
            <person name="Anantharaman K."/>
            <person name="Brown C.T."/>
            <person name="Hug L.A."/>
            <person name="Sharon I."/>
            <person name="Castelle C.J."/>
            <person name="Probst A.J."/>
            <person name="Thomas B.C."/>
            <person name="Singh A."/>
            <person name="Wilkins M.J."/>
            <person name="Karaoz U."/>
            <person name="Brodie E.L."/>
            <person name="Williams K.H."/>
            <person name="Hubbard S.S."/>
            <person name="Banfield J.F."/>
        </authorList>
    </citation>
    <scope>NUCLEOTIDE SEQUENCE [LARGE SCALE GENOMIC DNA]</scope>
</reference>
<keyword evidence="4 7" id="KW-0689">Ribosomal protein</keyword>
<evidence type="ECO:0000256" key="1">
    <source>
        <dbReference type="ARBA" id="ARBA00009451"/>
    </source>
</evidence>
<evidence type="ECO:0000256" key="5">
    <source>
        <dbReference type="ARBA" id="ARBA00023274"/>
    </source>
</evidence>
<dbReference type="Pfam" id="PF00237">
    <property type="entry name" value="Ribosomal_L22"/>
    <property type="match status" value="1"/>
</dbReference>
<evidence type="ECO:0000256" key="2">
    <source>
        <dbReference type="ARBA" id="ARBA00022730"/>
    </source>
</evidence>
<dbReference type="CDD" id="cd00336">
    <property type="entry name" value="Ribosomal_L22"/>
    <property type="match status" value="1"/>
</dbReference>
<evidence type="ECO:0000256" key="3">
    <source>
        <dbReference type="ARBA" id="ARBA00022884"/>
    </source>
</evidence>
<dbReference type="InterPro" id="IPR047867">
    <property type="entry name" value="Ribosomal_uL22_bac/org-type"/>
</dbReference>
<evidence type="ECO:0000256" key="6">
    <source>
        <dbReference type="ARBA" id="ARBA00035207"/>
    </source>
</evidence>
<sequence>MEGKAISRYVRSSPRRARLVADLVRGLPVEEAYAVLQYCRKRAATPVLKTLRSAVSNALSSAGTLQLRVEDLRIAELRIDEGPSLKRFRAMSMGRVGRVRRRTSHITVVVTSATGRV</sequence>
<organism evidence="11 12">
    <name type="scientific">Candidatus Glassbacteria bacterium RBG_16_58_8</name>
    <dbReference type="NCBI Taxonomy" id="1817866"/>
    <lineage>
        <taxon>Bacteria</taxon>
        <taxon>Candidatus Glassiibacteriota</taxon>
    </lineage>
</organism>
<dbReference type="InterPro" id="IPR001063">
    <property type="entry name" value="Ribosomal_uL22"/>
</dbReference>
<gene>
    <name evidence="7" type="primary">rplV</name>
    <name evidence="11" type="ORF">A2Z06_00795</name>
</gene>
<dbReference type="Proteomes" id="UP000179034">
    <property type="component" value="Unassembled WGS sequence"/>
</dbReference>
<keyword evidence="2 7" id="KW-0699">rRNA-binding</keyword>
<dbReference type="GO" id="GO:0019843">
    <property type="term" value="F:rRNA binding"/>
    <property type="evidence" value="ECO:0007669"/>
    <property type="project" value="UniProtKB-UniRule"/>
</dbReference>
<dbReference type="EMBL" id="MFIW01000099">
    <property type="protein sequence ID" value="OGF97058.1"/>
    <property type="molecule type" value="Genomic_DNA"/>
</dbReference>
<dbReference type="GO" id="GO:0003735">
    <property type="term" value="F:structural constituent of ribosome"/>
    <property type="evidence" value="ECO:0007669"/>
    <property type="project" value="InterPro"/>
</dbReference>
<dbReference type="SUPFAM" id="SSF54843">
    <property type="entry name" value="Ribosomal protein L22"/>
    <property type="match status" value="1"/>
</dbReference>
<dbReference type="Gene3D" id="3.90.470.10">
    <property type="entry name" value="Ribosomal protein L22/L17"/>
    <property type="match status" value="1"/>
</dbReference>
<comment type="caution">
    <text evidence="11">The sequence shown here is derived from an EMBL/GenBank/DDBJ whole genome shotgun (WGS) entry which is preliminary data.</text>
</comment>
<dbReference type="PANTHER" id="PTHR13501">
    <property type="entry name" value="CHLOROPLAST 50S RIBOSOMAL PROTEIN L22-RELATED"/>
    <property type="match status" value="1"/>
</dbReference>